<dbReference type="Proteomes" id="UP000004295">
    <property type="component" value="Unassembled WGS sequence"/>
</dbReference>
<dbReference type="EMBL" id="ACNN01000036">
    <property type="protein sequence ID" value="EEN81919.1"/>
    <property type="molecule type" value="Genomic_DNA"/>
</dbReference>
<proteinExistence type="predicted"/>
<gene>
    <name evidence="1" type="ORF">POREN0001_0655</name>
</gene>
<dbReference type="PROSITE" id="PS51257">
    <property type="entry name" value="PROKAR_LIPOPROTEIN"/>
    <property type="match status" value="1"/>
</dbReference>
<dbReference type="AlphaFoldDB" id="C3JCX2"/>
<accession>C3JCX2</accession>
<dbReference type="STRING" id="553175.POREN0001_0655"/>
<comment type="caution">
    <text evidence="1">The sequence shown here is derived from an EMBL/GenBank/DDBJ whole genome shotgun (WGS) entry which is preliminary data.</text>
</comment>
<evidence type="ECO:0000313" key="1">
    <source>
        <dbReference type="EMBL" id="EEN81919.1"/>
    </source>
</evidence>
<keyword evidence="2" id="KW-1185">Reference proteome</keyword>
<protein>
    <recommendedName>
        <fullName evidence="3">DUF4836 family protein</fullName>
    </recommendedName>
</protein>
<name>C3JCX2_POREA</name>
<evidence type="ECO:0008006" key="3">
    <source>
        <dbReference type="Google" id="ProtNLM"/>
    </source>
</evidence>
<evidence type="ECO:0000313" key="2">
    <source>
        <dbReference type="Proteomes" id="UP000004295"/>
    </source>
</evidence>
<reference evidence="1 2" key="1">
    <citation type="submission" date="2009-04" db="EMBL/GenBank/DDBJ databases">
        <authorList>
            <person name="Sebastian Y."/>
            <person name="Madupu R."/>
            <person name="Durkin A.S."/>
            <person name="Torralba M."/>
            <person name="Methe B."/>
            <person name="Sutton G.G."/>
            <person name="Strausberg R.L."/>
            <person name="Nelson K.E."/>
        </authorList>
    </citation>
    <scope>NUCLEOTIDE SEQUENCE [LARGE SCALE GENOMIC DNA]</scope>
    <source>
        <strain evidence="2">ATCC 35406 / BCRC 14492 / JCM 8526 / NCTC 13058 / HG 370</strain>
    </source>
</reference>
<organism evidence="1 2">
    <name type="scientific">Porphyromonas endodontalis (strain ATCC 35406 / DSM 24491 / JCM 8526 / CCUG 16442 / BCRC 14492 / NCTC 13058 / HG 370)</name>
    <name type="common">Bacteroides endodontalis</name>
    <dbReference type="NCBI Taxonomy" id="553175"/>
    <lineage>
        <taxon>Bacteria</taxon>
        <taxon>Pseudomonadati</taxon>
        <taxon>Bacteroidota</taxon>
        <taxon>Bacteroidia</taxon>
        <taxon>Bacteroidales</taxon>
        <taxon>Porphyromonadaceae</taxon>
        <taxon>Porphyromonas</taxon>
    </lineage>
</organism>
<sequence length="533" mass="60015">MGWEFKLKDDIEMKTFRYTWLVATLLVVGLLASCSPKGAKKLLETIPQESLFVGYCNGADLIKKGNFEKYLPKDATIDEEFSLMMDLTKSIKLHDLFFFITPEKNLTFTFFVKDFKQFREASSKLGYGEQGEEKDGYWIASNNNSTIVSNKKQVWIFSNDMGLAPLEAVKKYVEIKPENNANTIPHISDIYAKDAGMYMNYALITDLEELRGLNFNHNYAADQDIDWRDWEEDLEELSKEGVEQDEVEAIEEEAPQTMDLEKALPMLKEQKDMRVIATISFEKKEIRSEIKLYDPEGKPYTSPFMSDVKVTKELLANFPKDVALIAVSSLGEKALDAVCQALALTSASESEALLAKQVICRLGGEIAGGVKLPSSIMDWDSAPEYMLLAQSKNSAELLLHLDTLLCQGTGMKSSQNNGVYHLDEDFFNSDNGAYYGTLNNYVYYRNAPFVQPKESALENKYIASFVGSYGGLFVDLSSQSSLSTLVKQFTEYSLDGYLMVHMSSPHESTIVFRNDAAEGDNILEGFVKRMLQA</sequence>